<evidence type="ECO:0000313" key="2">
    <source>
        <dbReference type="Proteomes" id="UP001196873"/>
    </source>
</evidence>
<reference evidence="1" key="1">
    <citation type="submission" date="2021-07" db="EMBL/GenBank/DDBJ databases">
        <title>Genomic diversity and antimicrobial resistance of Prevotella spp. isolated from chronic lung disease airways.</title>
        <authorList>
            <person name="Webb K.A."/>
            <person name="Olagoke O.S."/>
            <person name="Baird T."/>
            <person name="Neill J."/>
            <person name="Pham A."/>
            <person name="Wells T.J."/>
            <person name="Ramsay K.A."/>
            <person name="Bell S.C."/>
            <person name="Sarovich D.S."/>
            <person name="Price E.P."/>
        </authorList>
    </citation>
    <scope>NUCLEOTIDE SEQUENCE</scope>
    <source>
        <strain evidence="1">SCHI0047.S.3</strain>
    </source>
</reference>
<name>A0AAW4NP02_9BACT</name>
<comment type="caution">
    <text evidence="1">The sequence shown here is derived from an EMBL/GenBank/DDBJ whole genome shotgun (WGS) entry which is preliminary data.</text>
</comment>
<protein>
    <submittedName>
        <fullName evidence="1">Uncharacterized protein</fullName>
    </submittedName>
</protein>
<gene>
    <name evidence="1" type="ORF">KZY68_03890</name>
</gene>
<dbReference type="Proteomes" id="UP001196873">
    <property type="component" value="Unassembled WGS sequence"/>
</dbReference>
<organism evidence="1 2">
    <name type="scientific">Segatella salivae</name>
    <dbReference type="NCBI Taxonomy" id="228604"/>
    <lineage>
        <taxon>Bacteria</taxon>
        <taxon>Pseudomonadati</taxon>
        <taxon>Bacteroidota</taxon>
        <taxon>Bacteroidia</taxon>
        <taxon>Bacteroidales</taxon>
        <taxon>Prevotellaceae</taxon>
        <taxon>Segatella</taxon>
    </lineage>
</organism>
<proteinExistence type="predicted"/>
<dbReference type="RefSeq" id="WP_007135068.1">
    <property type="nucleotide sequence ID" value="NZ_CABKPN010000001.1"/>
</dbReference>
<evidence type="ECO:0000313" key="1">
    <source>
        <dbReference type="EMBL" id="MBW4865175.1"/>
    </source>
</evidence>
<sequence length="78" mass="9253">MNLFNYAECSYLLCKEIANERRVNLFDYAECSYLLCKEIANERRVNLFDYAECSYLLCKGTIIWKKNATFKLLICTFP</sequence>
<dbReference type="EMBL" id="JAHXRF010000004">
    <property type="protein sequence ID" value="MBW4865175.1"/>
    <property type="molecule type" value="Genomic_DNA"/>
</dbReference>
<dbReference type="AlphaFoldDB" id="A0AAW4NP02"/>
<accession>A0AAW4NP02</accession>